<dbReference type="FunFam" id="2.60.120.830:FF:000001">
    <property type="entry name" value="A disintegrin and metalloproteinase with thrombospondin motifs 1"/>
    <property type="match status" value="1"/>
</dbReference>
<dbReference type="Ensembl" id="ENSACCT00020007269.1">
    <property type="protein sequence ID" value="ENSACCP00020006958.1"/>
    <property type="gene ID" value="ENSACCG00020004766.1"/>
</dbReference>
<evidence type="ECO:0000313" key="8">
    <source>
        <dbReference type="Ensembl" id="ENSACCP00020006958.1"/>
    </source>
</evidence>
<reference evidence="8" key="1">
    <citation type="submission" date="2025-08" db="UniProtKB">
        <authorList>
            <consortium name="Ensembl"/>
        </authorList>
    </citation>
    <scope>IDENTIFICATION</scope>
</reference>
<feature type="domain" description="NTR" evidence="7">
    <location>
        <begin position="404"/>
        <end position="523"/>
    </location>
</feature>
<dbReference type="InterPro" id="IPR001134">
    <property type="entry name" value="Netrin_domain"/>
</dbReference>
<dbReference type="GO" id="GO:0005576">
    <property type="term" value="C:extracellular region"/>
    <property type="evidence" value="ECO:0007669"/>
    <property type="project" value="UniProtKB-SubCell"/>
</dbReference>
<evidence type="ECO:0000259" key="7">
    <source>
        <dbReference type="PROSITE" id="PS50189"/>
    </source>
</evidence>
<dbReference type="SMART" id="SM00209">
    <property type="entry name" value="TSP1"/>
    <property type="match status" value="1"/>
</dbReference>
<dbReference type="InterPro" id="IPR018933">
    <property type="entry name" value="Netrin_module_non-TIMP"/>
</dbReference>
<feature type="disulfide bond" evidence="4">
    <location>
        <begin position="84"/>
        <end position="119"/>
    </location>
</feature>
<dbReference type="GO" id="GO:0030198">
    <property type="term" value="P:extracellular matrix organization"/>
    <property type="evidence" value="ECO:0007669"/>
    <property type="project" value="InterPro"/>
</dbReference>
<dbReference type="InterPro" id="IPR008993">
    <property type="entry name" value="TIMP-like_OB-fold"/>
</dbReference>
<dbReference type="InterPro" id="IPR050439">
    <property type="entry name" value="ADAMTS_ADAMTS-like"/>
</dbReference>
<dbReference type="CTD" id="339366"/>
<evidence type="ECO:0000256" key="6">
    <source>
        <dbReference type="SAM" id="SignalP"/>
    </source>
</evidence>
<dbReference type="GO" id="GO:0004222">
    <property type="term" value="F:metalloendopeptidase activity"/>
    <property type="evidence" value="ECO:0007669"/>
    <property type="project" value="TreeGrafter"/>
</dbReference>
<dbReference type="Gene3D" id="2.60.120.830">
    <property type="match status" value="1"/>
</dbReference>
<name>A0A663E463_AQUCH</name>
<dbReference type="PRINTS" id="PR01857">
    <property type="entry name" value="ADAMTSFAMILY"/>
</dbReference>
<gene>
    <name evidence="8" type="primary">ADAMTSL5</name>
</gene>
<feature type="disulfide bond" evidence="4">
    <location>
        <begin position="80"/>
        <end position="114"/>
    </location>
</feature>
<sequence length="529" mass="57851">MAGWGCRGVPVPSGGPHGAGCRQPWWLLLLAWLSLGCAGGTAQGPALGTPARVPEPPAPARPRRQPARGTWGPWGPWSSCSSSCGDGVALRTRRCLRSTEEEPCTGDPRQYRLCQLQGCPGGSVPFRAMQCSLYDNKPVLGTQARYRWVPFHGAPNVCDLNCLAMGHNFYYSFGRVLDGTRCSPGSPDLCVGGRCLSVGCDGILGSGTQPDACGQCGGGHDACLFVHRLFQGTDPSSGYFGYMNVTKIPAGATHIKVMDKSRNYLALMTSDGRYVLNGDWSIAWPGPYEVAGTQLHYTRTPDGTETLEAPGPTDEDLHVMVLLQEPNPGIEYEFWLPRGHPQPGRVDTSPLRQPQPRGAGSPPPPEPPVTPAPAPPTQPRGSATEPPPRSPPGWTVAGAAAGQCGRCRPPKGRSQRIWHFCQSDFVFQGQILAQRLVGQETRYEVEVKTPYRHRFPLVSREYVWVPNICGCPRLREGGEYLLMARRHVNYERTLNRILLQDDGYARPWTPREDRLVREAAQHCPQPRPP</sequence>
<dbReference type="RefSeq" id="XP_029888088.1">
    <property type="nucleotide sequence ID" value="XM_030032228.2"/>
</dbReference>
<dbReference type="Proteomes" id="UP000472275">
    <property type="component" value="Chromosome 12"/>
</dbReference>
<dbReference type="FunFam" id="2.20.100.10:FF:000001">
    <property type="entry name" value="semaphorin-5A isoform X1"/>
    <property type="match status" value="1"/>
</dbReference>
<feature type="region of interest" description="Disordered" evidence="5">
    <location>
        <begin position="332"/>
        <end position="408"/>
    </location>
</feature>
<dbReference type="Gene3D" id="2.40.50.120">
    <property type="match status" value="1"/>
</dbReference>
<feature type="chain" id="PRO_5025543065" evidence="6">
    <location>
        <begin position="43"/>
        <end position="529"/>
    </location>
</feature>
<keyword evidence="6" id="KW-0732">Signal</keyword>
<protein>
    <submittedName>
        <fullName evidence="8">ADAMTS like 5</fullName>
    </submittedName>
</protein>
<dbReference type="GeneID" id="115348849"/>
<keyword evidence="2" id="KW-0964">Secreted</keyword>
<dbReference type="Pfam" id="PF00090">
    <property type="entry name" value="TSP_1"/>
    <property type="match status" value="1"/>
</dbReference>
<evidence type="ECO:0000313" key="9">
    <source>
        <dbReference type="Proteomes" id="UP000472275"/>
    </source>
</evidence>
<dbReference type="SUPFAM" id="SSF82895">
    <property type="entry name" value="TSP-1 type 1 repeat"/>
    <property type="match status" value="1"/>
</dbReference>
<comment type="subcellular location">
    <subcellularLocation>
        <location evidence="1">Secreted</location>
    </subcellularLocation>
</comment>
<accession>A0A663E463</accession>
<dbReference type="InterPro" id="IPR000884">
    <property type="entry name" value="TSP1_rpt"/>
</dbReference>
<dbReference type="Pfam" id="PF05986">
    <property type="entry name" value="ADAMTS_spacer1"/>
    <property type="match status" value="1"/>
</dbReference>
<feature type="region of interest" description="Disordered" evidence="5">
    <location>
        <begin position="46"/>
        <end position="68"/>
    </location>
</feature>
<keyword evidence="9" id="KW-1185">Reference proteome</keyword>
<dbReference type="PANTHER" id="PTHR13723">
    <property type="entry name" value="ADAMTS A DISINTEGRIN AND METALLOPROTEASE WITH THROMBOSPONDIN MOTIFS PROTEASE"/>
    <property type="match status" value="1"/>
</dbReference>
<dbReference type="PROSITE" id="PS50189">
    <property type="entry name" value="NTR"/>
    <property type="match status" value="1"/>
</dbReference>
<proteinExistence type="predicted"/>
<dbReference type="PANTHER" id="PTHR13723:SF173">
    <property type="entry name" value="ADAMTS-LIKE PROTEIN 5"/>
    <property type="match status" value="1"/>
</dbReference>
<keyword evidence="3 4" id="KW-1015">Disulfide bond</keyword>
<organism evidence="8 9">
    <name type="scientific">Aquila chrysaetos chrysaetos</name>
    <dbReference type="NCBI Taxonomy" id="223781"/>
    <lineage>
        <taxon>Eukaryota</taxon>
        <taxon>Metazoa</taxon>
        <taxon>Chordata</taxon>
        <taxon>Craniata</taxon>
        <taxon>Vertebrata</taxon>
        <taxon>Euteleostomi</taxon>
        <taxon>Archelosauria</taxon>
        <taxon>Archosauria</taxon>
        <taxon>Dinosauria</taxon>
        <taxon>Saurischia</taxon>
        <taxon>Theropoda</taxon>
        <taxon>Coelurosauria</taxon>
        <taxon>Aves</taxon>
        <taxon>Neognathae</taxon>
        <taxon>Neoaves</taxon>
        <taxon>Telluraves</taxon>
        <taxon>Accipitrimorphae</taxon>
        <taxon>Accipitriformes</taxon>
        <taxon>Accipitridae</taxon>
        <taxon>Accipitrinae</taxon>
        <taxon>Aquila</taxon>
    </lineage>
</organism>
<evidence type="ECO:0000256" key="2">
    <source>
        <dbReference type="ARBA" id="ARBA00022525"/>
    </source>
</evidence>
<dbReference type="GO" id="GO:0031012">
    <property type="term" value="C:extracellular matrix"/>
    <property type="evidence" value="ECO:0007669"/>
    <property type="project" value="TreeGrafter"/>
</dbReference>
<dbReference type="InterPro" id="IPR036383">
    <property type="entry name" value="TSP1_rpt_sf"/>
</dbReference>
<dbReference type="InParanoid" id="A0A663E463"/>
<feature type="disulfide bond" evidence="4">
    <location>
        <begin position="95"/>
        <end position="104"/>
    </location>
</feature>
<dbReference type="PROSITE" id="PS50092">
    <property type="entry name" value="TSP1"/>
    <property type="match status" value="1"/>
</dbReference>
<evidence type="ECO:0000256" key="1">
    <source>
        <dbReference type="ARBA" id="ARBA00004613"/>
    </source>
</evidence>
<dbReference type="InterPro" id="IPR045371">
    <property type="entry name" value="ADAMTS_CR_3"/>
</dbReference>
<reference evidence="8" key="2">
    <citation type="submission" date="2025-09" db="UniProtKB">
        <authorList>
            <consortium name="Ensembl"/>
        </authorList>
    </citation>
    <scope>IDENTIFICATION</scope>
</reference>
<dbReference type="Pfam" id="PF01759">
    <property type="entry name" value="NTR"/>
    <property type="match status" value="1"/>
</dbReference>
<dbReference type="Pfam" id="PF19236">
    <property type="entry name" value="ADAMTS_CR_3"/>
    <property type="match status" value="1"/>
</dbReference>
<dbReference type="AlphaFoldDB" id="A0A663E463"/>
<dbReference type="GO" id="GO:0006508">
    <property type="term" value="P:proteolysis"/>
    <property type="evidence" value="ECO:0007669"/>
    <property type="project" value="TreeGrafter"/>
</dbReference>
<dbReference type="GeneTree" id="ENSGT00940000160456"/>
<feature type="signal peptide" evidence="6">
    <location>
        <begin position="1"/>
        <end position="42"/>
    </location>
</feature>
<dbReference type="InterPro" id="IPR013273">
    <property type="entry name" value="ADAMTS/ADAMTS-like"/>
</dbReference>
<dbReference type="SMART" id="SM00643">
    <property type="entry name" value="C345C"/>
    <property type="match status" value="1"/>
</dbReference>
<evidence type="ECO:0000256" key="3">
    <source>
        <dbReference type="ARBA" id="ARBA00023157"/>
    </source>
</evidence>
<feature type="compositionally biased region" description="Pro residues" evidence="5">
    <location>
        <begin position="361"/>
        <end position="378"/>
    </location>
</feature>
<dbReference type="Gene3D" id="2.20.100.10">
    <property type="entry name" value="Thrombospondin type-1 (TSP1) repeat"/>
    <property type="match status" value="1"/>
</dbReference>
<dbReference type="SUPFAM" id="SSF50242">
    <property type="entry name" value="TIMP-like"/>
    <property type="match status" value="1"/>
</dbReference>
<evidence type="ECO:0000256" key="4">
    <source>
        <dbReference type="PIRSR" id="PIRSR613273-3"/>
    </source>
</evidence>
<dbReference type="InterPro" id="IPR010294">
    <property type="entry name" value="ADAMTS_spacer1"/>
</dbReference>
<evidence type="ECO:0000256" key="5">
    <source>
        <dbReference type="SAM" id="MobiDB-lite"/>
    </source>
</evidence>